<protein>
    <recommendedName>
        <fullName evidence="4">Proteinase inhibitor I42 chagasin domain-containing protein</fullName>
    </recommendedName>
</protein>
<keyword evidence="6" id="KW-1185">Reference proteome</keyword>
<evidence type="ECO:0000313" key="6">
    <source>
        <dbReference type="Proteomes" id="UP000617355"/>
    </source>
</evidence>
<keyword evidence="3" id="KW-0732">Signal</keyword>
<dbReference type="Pfam" id="PF09394">
    <property type="entry name" value="Inhibitor_I42"/>
    <property type="match status" value="1"/>
</dbReference>
<reference evidence="6" key="1">
    <citation type="journal article" date="2019" name="Int. J. Syst. Evol. Microbiol.">
        <title>The Global Catalogue of Microorganisms (GCM) 10K type strain sequencing project: providing services to taxonomists for standard genome sequencing and annotation.</title>
        <authorList>
            <consortium name="The Broad Institute Genomics Platform"/>
            <consortium name="The Broad Institute Genome Sequencing Center for Infectious Disease"/>
            <person name="Wu L."/>
            <person name="Ma J."/>
        </authorList>
    </citation>
    <scope>NUCLEOTIDE SEQUENCE [LARGE SCALE GENOMIC DNA]</scope>
    <source>
        <strain evidence="6">CGMCC 1.12922</strain>
    </source>
</reference>
<proteinExistence type="predicted"/>
<comment type="caution">
    <text evidence="5">The sequence shown here is derived from an EMBL/GenBank/DDBJ whole genome shotgun (WGS) entry which is preliminary data.</text>
</comment>
<feature type="domain" description="Proteinase inhibitor I42 chagasin" evidence="4">
    <location>
        <begin position="32"/>
        <end position="110"/>
    </location>
</feature>
<feature type="chain" id="PRO_5047044964" description="Proteinase inhibitor I42 chagasin domain-containing protein" evidence="3">
    <location>
        <begin position="27"/>
        <end position="117"/>
    </location>
</feature>
<accession>A0ABQ1QPL8</accession>
<dbReference type="InterPro" id="IPR036331">
    <property type="entry name" value="Chagasin-like_sf"/>
</dbReference>
<organism evidence="5 6">
    <name type="scientific">Sinisalibacter lacisalsi</name>
    <dbReference type="NCBI Taxonomy" id="1526570"/>
    <lineage>
        <taxon>Bacteria</taxon>
        <taxon>Pseudomonadati</taxon>
        <taxon>Pseudomonadota</taxon>
        <taxon>Alphaproteobacteria</taxon>
        <taxon>Rhodobacterales</taxon>
        <taxon>Roseobacteraceae</taxon>
        <taxon>Sinisalibacter</taxon>
    </lineage>
</organism>
<dbReference type="EMBL" id="BMGI01000003">
    <property type="protein sequence ID" value="GGD37413.1"/>
    <property type="molecule type" value="Genomic_DNA"/>
</dbReference>
<sequence>MRGSGLLGKLALAPVLSLGLALPLHANGDGDLSLSFPANPSTGYAWKLDAEASDGVDRVALTDEGFGTPESDLIGAPAPQLFSVRCLESGPVRLVFDYVSPDGSTVGETRVVELSCD</sequence>
<evidence type="ECO:0000256" key="2">
    <source>
        <dbReference type="ARBA" id="ARBA00022704"/>
    </source>
</evidence>
<dbReference type="RefSeq" id="WP_188527649.1">
    <property type="nucleotide sequence ID" value="NZ_BMGI01000003.1"/>
</dbReference>
<evidence type="ECO:0000256" key="1">
    <source>
        <dbReference type="ARBA" id="ARBA00022690"/>
    </source>
</evidence>
<dbReference type="Gene3D" id="2.60.40.2020">
    <property type="match status" value="1"/>
</dbReference>
<keyword evidence="1" id="KW-0646">Protease inhibitor</keyword>
<keyword evidence="2" id="KW-0789">Thiol protease inhibitor</keyword>
<dbReference type="Proteomes" id="UP000617355">
    <property type="component" value="Unassembled WGS sequence"/>
</dbReference>
<gene>
    <name evidence="5" type="ORF">GCM10011358_21440</name>
</gene>
<dbReference type="InterPro" id="IPR018990">
    <property type="entry name" value="Prot_inh_I42_chagasin"/>
</dbReference>
<dbReference type="SUPFAM" id="SSF141066">
    <property type="entry name" value="ICP-like"/>
    <property type="match status" value="1"/>
</dbReference>
<evidence type="ECO:0000259" key="4">
    <source>
        <dbReference type="Pfam" id="PF09394"/>
    </source>
</evidence>
<evidence type="ECO:0000313" key="5">
    <source>
        <dbReference type="EMBL" id="GGD37413.1"/>
    </source>
</evidence>
<name>A0ABQ1QPL8_9RHOB</name>
<feature type="signal peptide" evidence="3">
    <location>
        <begin position="1"/>
        <end position="26"/>
    </location>
</feature>
<evidence type="ECO:0000256" key="3">
    <source>
        <dbReference type="SAM" id="SignalP"/>
    </source>
</evidence>